<comment type="caution">
    <text evidence="1">The sequence shown here is derived from an EMBL/GenBank/DDBJ whole genome shotgun (WGS) entry which is preliminary data.</text>
</comment>
<evidence type="ECO:0000313" key="1">
    <source>
        <dbReference type="EMBL" id="CAF0705411.1"/>
    </source>
</evidence>
<accession>A0A813MAC3</accession>
<gene>
    <name evidence="1" type="ORF">OXX778_LOCUS260</name>
</gene>
<dbReference type="AlphaFoldDB" id="A0A813MAC3"/>
<sequence length="151" mass="17562">MNTMPRGGFQQKFHPPIKQSYCIFATSANRELVTINDDDERSSLENKELKNLTQSRNKEGSIFLLTLEKGLTFSAQRTNDTVQHFFTRDMGKIYSFPIIREFRILDYLRISGIHQSDIGYYISYNILVSDIRISSDIDVLQYPKLLIMVIN</sequence>
<reference evidence="1" key="1">
    <citation type="submission" date="2021-02" db="EMBL/GenBank/DDBJ databases">
        <authorList>
            <person name="Nowell W R."/>
        </authorList>
    </citation>
    <scope>NUCLEOTIDE SEQUENCE</scope>
    <source>
        <strain evidence="1">Ploen Becks lab</strain>
    </source>
</reference>
<protein>
    <submittedName>
        <fullName evidence="1">Uncharacterized protein</fullName>
    </submittedName>
</protein>
<evidence type="ECO:0000313" key="2">
    <source>
        <dbReference type="Proteomes" id="UP000663879"/>
    </source>
</evidence>
<keyword evidence="2" id="KW-1185">Reference proteome</keyword>
<organism evidence="1 2">
    <name type="scientific">Brachionus calyciflorus</name>
    <dbReference type="NCBI Taxonomy" id="104777"/>
    <lineage>
        <taxon>Eukaryota</taxon>
        <taxon>Metazoa</taxon>
        <taxon>Spiralia</taxon>
        <taxon>Gnathifera</taxon>
        <taxon>Rotifera</taxon>
        <taxon>Eurotatoria</taxon>
        <taxon>Monogononta</taxon>
        <taxon>Pseudotrocha</taxon>
        <taxon>Ploima</taxon>
        <taxon>Brachionidae</taxon>
        <taxon>Brachionus</taxon>
    </lineage>
</organism>
<dbReference type="Proteomes" id="UP000663879">
    <property type="component" value="Unassembled WGS sequence"/>
</dbReference>
<name>A0A813MAC3_9BILA</name>
<dbReference type="EMBL" id="CAJNOC010000011">
    <property type="protein sequence ID" value="CAF0705411.1"/>
    <property type="molecule type" value="Genomic_DNA"/>
</dbReference>
<proteinExistence type="predicted"/>